<keyword evidence="2" id="KW-1185">Reference proteome</keyword>
<accession>A0ACB8ASN5</accession>
<organism evidence="1 2">
    <name type="scientific">Hygrophoropsis aurantiaca</name>
    <dbReference type="NCBI Taxonomy" id="72124"/>
    <lineage>
        <taxon>Eukaryota</taxon>
        <taxon>Fungi</taxon>
        <taxon>Dikarya</taxon>
        <taxon>Basidiomycota</taxon>
        <taxon>Agaricomycotina</taxon>
        <taxon>Agaricomycetes</taxon>
        <taxon>Agaricomycetidae</taxon>
        <taxon>Boletales</taxon>
        <taxon>Coniophorineae</taxon>
        <taxon>Hygrophoropsidaceae</taxon>
        <taxon>Hygrophoropsis</taxon>
    </lineage>
</organism>
<name>A0ACB8ASN5_9AGAM</name>
<comment type="caution">
    <text evidence="1">The sequence shown here is derived from an EMBL/GenBank/DDBJ whole genome shotgun (WGS) entry which is preliminary data.</text>
</comment>
<dbReference type="EMBL" id="MU267601">
    <property type="protein sequence ID" value="KAH7915377.1"/>
    <property type="molecule type" value="Genomic_DNA"/>
</dbReference>
<proteinExistence type="predicted"/>
<dbReference type="Proteomes" id="UP000790377">
    <property type="component" value="Unassembled WGS sequence"/>
</dbReference>
<evidence type="ECO:0000313" key="2">
    <source>
        <dbReference type="Proteomes" id="UP000790377"/>
    </source>
</evidence>
<protein>
    <submittedName>
        <fullName evidence="1">Uncharacterized protein</fullName>
    </submittedName>
</protein>
<gene>
    <name evidence="1" type="ORF">BJ138DRAFT_122212</name>
</gene>
<evidence type="ECO:0000313" key="1">
    <source>
        <dbReference type="EMBL" id="KAH7915377.1"/>
    </source>
</evidence>
<sequence>MSNFGLKYFILQKRVLNLYRHVIRASRSLPDPQTRSETITWFRSEIERNRHLADVVVIEDKLAVAHREIRQILPSSEVPSR</sequence>
<reference evidence="1" key="1">
    <citation type="journal article" date="2021" name="New Phytol.">
        <title>Evolutionary innovations through gain and loss of genes in the ectomycorrhizal Boletales.</title>
        <authorList>
            <person name="Wu G."/>
            <person name="Miyauchi S."/>
            <person name="Morin E."/>
            <person name="Kuo A."/>
            <person name="Drula E."/>
            <person name="Varga T."/>
            <person name="Kohler A."/>
            <person name="Feng B."/>
            <person name="Cao Y."/>
            <person name="Lipzen A."/>
            <person name="Daum C."/>
            <person name="Hundley H."/>
            <person name="Pangilinan J."/>
            <person name="Johnson J."/>
            <person name="Barry K."/>
            <person name="LaButti K."/>
            <person name="Ng V."/>
            <person name="Ahrendt S."/>
            <person name="Min B."/>
            <person name="Choi I.G."/>
            <person name="Park H."/>
            <person name="Plett J.M."/>
            <person name="Magnuson J."/>
            <person name="Spatafora J.W."/>
            <person name="Nagy L.G."/>
            <person name="Henrissat B."/>
            <person name="Grigoriev I.V."/>
            <person name="Yang Z.L."/>
            <person name="Xu J."/>
            <person name="Martin F.M."/>
        </authorList>
    </citation>
    <scope>NUCLEOTIDE SEQUENCE</scope>
    <source>
        <strain evidence="1">ATCC 28755</strain>
    </source>
</reference>